<dbReference type="Pfam" id="PF12705">
    <property type="entry name" value="PDDEXK_1"/>
    <property type="match status" value="1"/>
</dbReference>
<keyword evidence="5" id="KW-0067">ATP-binding</keyword>
<dbReference type="GO" id="GO:0003677">
    <property type="term" value="F:DNA binding"/>
    <property type="evidence" value="ECO:0007669"/>
    <property type="project" value="UniProtKB-KW"/>
</dbReference>
<dbReference type="GO" id="GO:0004386">
    <property type="term" value="F:helicase activity"/>
    <property type="evidence" value="ECO:0007669"/>
    <property type="project" value="UniProtKB-KW"/>
</dbReference>
<organism evidence="9 10">
    <name type="scientific">Bacillus cereus VD184</name>
    <dbReference type="NCBI Taxonomy" id="1053242"/>
    <lineage>
        <taxon>Bacteria</taxon>
        <taxon>Bacillati</taxon>
        <taxon>Bacillota</taxon>
        <taxon>Bacilli</taxon>
        <taxon>Bacillales</taxon>
        <taxon>Bacillaceae</taxon>
        <taxon>Bacillus</taxon>
        <taxon>Bacillus cereus group</taxon>
    </lineage>
</organism>
<evidence type="ECO:0000259" key="8">
    <source>
        <dbReference type="Pfam" id="PF12705"/>
    </source>
</evidence>
<comment type="caution">
    <text evidence="9">The sequence shown here is derived from an EMBL/GenBank/DDBJ whole genome shotgun (WGS) entry which is preliminary data.</text>
</comment>
<evidence type="ECO:0000313" key="9">
    <source>
        <dbReference type="EMBL" id="EOQ00988.1"/>
    </source>
</evidence>
<evidence type="ECO:0000256" key="6">
    <source>
        <dbReference type="ARBA" id="ARBA00023125"/>
    </source>
</evidence>
<keyword evidence="4" id="KW-0347">Helicase</keyword>
<feature type="domain" description="PD-(D/E)XK endonuclease-like" evidence="8">
    <location>
        <begin position="8"/>
        <end position="268"/>
    </location>
</feature>
<dbReference type="RefSeq" id="WP_016124112.1">
    <property type="nucleotide sequence ID" value="NZ_KB976852.1"/>
</dbReference>
<dbReference type="SUPFAM" id="SSF52980">
    <property type="entry name" value="Restriction endonuclease-like"/>
    <property type="match status" value="1"/>
</dbReference>
<keyword evidence="3" id="KW-0378">Hydrolase</keyword>
<keyword evidence="7" id="KW-0234">DNA repair</keyword>
<dbReference type="InterPro" id="IPR011604">
    <property type="entry name" value="PDDEXK-like_dom_sf"/>
</dbReference>
<proteinExistence type="predicted"/>
<protein>
    <recommendedName>
        <fullName evidence="8">PD-(D/E)XK endonuclease-like domain-containing protein</fullName>
    </recommendedName>
</protein>
<dbReference type="GO" id="GO:0016787">
    <property type="term" value="F:hydrolase activity"/>
    <property type="evidence" value="ECO:0007669"/>
    <property type="project" value="UniProtKB-KW"/>
</dbReference>
<dbReference type="GO" id="GO:0006281">
    <property type="term" value="P:DNA repair"/>
    <property type="evidence" value="ECO:0007669"/>
    <property type="project" value="UniProtKB-KW"/>
</dbReference>
<evidence type="ECO:0000256" key="7">
    <source>
        <dbReference type="ARBA" id="ARBA00023204"/>
    </source>
</evidence>
<keyword evidence="6" id="KW-0238">DNA-binding</keyword>
<dbReference type="Proteomes" id="UP000014028">
    <property type="component" value="Unassembled WGS sequence"/>
</dbReference>
<evidence type="ECO:0000313" key="10">
    <source>
        <dbReference type="Proteomes" id="UP000014028"/>
    </source>
</evidence>
<dbReference type="EMBL" id="AHFK01000113">
    <property type="protein sequence ID" value="EOQ00988.1"/>
    <property type="molecule type" value="Genomic_DNA"/>
</dbReference>
<dbReference type="InterPro" id="IPR011335">
    <property type="entry name" value="Restrct_endonuc-II-like"/>
</dbReference>
<sequence length="280" mass="33007">MSYPKKYISYSQLSTFLQCPHSYYETYILGHRSGNRYVALGSVLHSIFEHQGRQLINDNPWEKDRLLKMYNQLFFDLEKVPKEYFESKEEYIEFYKKGVTAIENYMSEYQNSKPLFIEKKFESVLTEGTPYCLGYIDRIDGDVERPWEFVVTDYKSGSNPKSKQFLNDDFQLAIYAQFIYNQYGHYPAFLRYAHPVPNKFQTAVHLGDGLYEYDYKGQRAPKARFFVPEKMVQVKETVEAISLAYKHNNFAKKVDRFKCGNCFHKDTCKPFGDGTGWNSL</sequence>
<keyword evidence="2" id="KW-0227">DNA damage</keyword>
<gene>
    <name evidence="9" type="ORF">IKC_06186</name>
</gene>
<evidence type="ECO:0000256" key="1">
    <source>
        <dbReference type="ARBA" id="ARBA00022741"/>
    </source>
</evidence>
<accession>A0A9W5R0E8</accession>
<dbReference type="GO" id="GO:0005524">
    <property type="term" value="F:ATP binding"/>
    <property type="evidence" value="ECO:0007669"/>
    <property type="project" value="UniProtKB-KW"/>
</dbReference>
<evidence type="ECO:0000256" key="3">
    <source>
        <dbReference type="ARBA" id="ARBA00022801"/>
    </source>
</evidence>
<name>A0A9W5R0E8_BACCE</name>
<dbReference type="InterPro" id="IPR038726">
    <property type="entry name" value="PDDEXK_AddAB-type"/>
</dbReference>
<evidence type="ECO:0000256" key="2">
    <source>
        <dbReference type="ARBA" id="ARBA00022763"/>
    </source>
</evidence>
<evidence type="ECO:0000256" key="5">
    <source>
        <dbReference type="ARBA" id="ARBA00022840"/>
    </source>
</evidence>
<reference evidence="9 10" key="1">
    <citation type="submission" date="2012-12" db="EMBL/GenBank/DDBJ databases">
        <title>The Genome Sequence of Bacillus cereus VD184.</title>
        <authorList>
            <consortium name="The Broad Institute Genome Sequencing Platform"/>
            <consortium name="The Broad Institute Genome Sequencing Center for Infectious Disease"/>
            <person name="Feldgarden M."/>
            <person name="Van der Auwera G.A."/>
            <person name="Mahillon J."/>
            <person name="Duprez V."/>
            <person name="Timmery S."/>
            <person name="Mattelet C."/>
            <person name="Dierick K."/>
            <person name="Sun M."/>
            <person name="Yu Z."/>
            <person name="Zhu L."/>
            <person name="Hu X."/>
            <person name="Shank E.B."/>
            <person name="Swiecicka I."/>
            <person name="Hansen B.M."/>
            <person name="Andrup L."/>
            <person name="Walker B."/>
            <person name="Young S.K."/>
            <person name="Zeng Q."/>
            <person name="Gargeya S."/>
            <person name="Fitzgerald M."/>
            <person name="Haas B."/>
            <person name="Abouelleil A."/>
            <person name="Alvarado L."/>
            <person name="Arachchi H.M."/>
            <person name="Berlin A.M."/>
            <person name="Chapman S.B."/>
            <person name="Dewar J."/>
            <person name="Goldberg J."/>
            <person name="Griggs A."/>
            <person name="Gujja S."/>
            <person name="Hansen M."/>
            <person name="Howarth C."/>
            <person name="Imamovic A."/>
            <person name="Larimer J."/>
            <person name="McCowan C."/>
            <person name="Murphy C."/>
            <person name="Neiman D."/>
            <person name="Pearson M."/>
            <person name="Priest M."/>
            <person name="Roberts A."/>
            <person name="Saif S."/>
            <person name="Shea T."/>
            <person name="Sisk P."/>
            <person name="Sykes S."/>
            <person name="Wortman J."/>
            <person name="Nusbaum C."/>
            <person name="Birren B."/>
        </authorList>
    </citation>
    <scope>NUCLEOTIDE SEQUENCE [LARGE SCALE GENOMIC DNA]</scope>
    <source>
        <strain evidence="9 10">VD184</strain>
    </source>
</reference>
<dbReference type="AlphaFoldDB" id="A0A9W5R0E8"/>
<dbReference type="Gene3D" id="3.90.320.10">
    <property type="match status" value="1"/>
</dbReference>
<evidence type="ECO:0000256" key="4">
    <source>
        <dbReference type="ARBA" id="ARBA00022806"/>
    </source>
</evidence>
<keyword evidence="1" id="KW-0547">Nucleotide-binding</keyword>